<dbReference type="AlphaFoldDB" id="A0A5N6NGH8"/>
<protein>
    <submittedName>
        <fullName evidence="1">Uncharacterized protein</fullName>
    </submittedName>
</protein>
<comment type="caution">
    <text evidence="1">The sequence shown here is derived from an EMBL/GenBank/DDBJ whole genome shotgun (WGS) entry which is preliminary data.</text>
</comment>
<evidence type="ECO:0000313" key="2">
    <source>
        <dbReference type="Proteomes" id="UP000326396"/>
    </source>
</evidence>
<dbReference type="Proteomes" id="UP000326396">
    <property type="component" value="Linkage Group LG2"/>
</dbReference>
<name>A0A5N6NGH8_9ASTR</name>
<keyword evidence="2" id="KW-1185">Reference proteome</keyword>
<reference evidence="1 2" key="1">
    <citation type="submission" date="2019-05" db="EMBL/GenBank/DDBJ databases">
        <title>Mikania micrantha, genome provides insights into the molecular mechanism of rapid growth.</title>
        <authorList>
            <person name="Liu B."/>
        </authorList>
    </citation>
    <scope>NUCLEOTIDE SEQUENCE [LARGE SCALE GENOMIC DNA]</scope>
    <source>
        <strain evidence="1">NLD-2019</strain>
        <tissue evidence="1">Leaf</tissue>
    </source>
</reference>
<evidence type="ECO:0000313" key="1">
    <source>
        <dbReference type="EMBL" id="KAD4586085.1"/>
    </source>
</evidence>
<accession>A0A5N6NGH8</accession>
<proteinExistence type="predicted"/>
<dbReference type="EMBL" id="SZYD01000012">
    <property type="protein sequence ID" value="KAD4586085.1"/>
    <property type="molecule type" value="Genomic_DNA"/>
</dbReference>
<organism evidence="1 2">
    <name type="scientific">Mikania micrantha</name>
    <name type="common">bitter vine</name>
    <dbReference type="NCBI Taxonomy" id="192012"/>
    <lineage>
        <taxon>Eukaryota</taxon>
        <taxon>Viridiplantae</taxon>
        <taxon>Streptophyta</taxon>
        <taxon>Embryophyta</taxon>
        <taxon>Tracheophyta</taxon>
        <taxon>Spermatophyta</taxon>
        <taxon>Magnoliopsida</taxon>
        <taxon>eudicotyledons</taxon>
        <taxon>Gunneridae</taxon>
        <taxon>Pentapetalae</taxon>
        <taxon>asterids</taxon>
        <taxon>campanulids</taxon>
        <taxon>Asterales</taxon>
        <taxon>Asteraceae</taxon>
        <taxon>Asteroideae</taxon>
        <taxon>Heliantheae alliance</taxon>
        <taxon>Eupatorieae</taxon>
        <taxon>Mikania</taxon>
    </lineage>
</organism>
<dbReference type="OrthoDB" id="1750912at2759"/>
<sequence length="203" mass="22343">MSIVMMIIETVVLIFNITAQLLLLASSFTISHSVLEVTYVEQSKNGVFLNSNGDMAAIGKGLFRGDQELQGQPVPGLNGWLRVDKKGAKIAWNQRNVFIDVLRLGVGINGGKKLLVGMEGTRWVLVQKDGLSLMDVWPGAKIMALLQKWSDHSPISFMSASEDYGPTPYRFYSLWLTVQGVDDVVVQAMVECSDNGRPDVVLL</sequence>
<gene>
    <name evidence="1" type="ORF">E3N88_23686</name>
</gene>